<keyword evidence="3" id="KW-1185">Reference proteome</keyword>
<evidence type="ECO:0000313" key="2">
    <source>
        <dbReference type="EMBL" id="TRX95048.1"/>
    </source>
</evidence>
<dbReference type="Proteomes" id="UP000319160">
    <property type="component" value="Unassembled WGS sequence"/>
</dbReference>
<sequence>MKLEIACVAVSKILMERSIHCLKYLTPVGRPLPKMPETLREKATKKLHGPNANPSQLGDPISIKAETSDTAPSEEEDSANSSSSSSSSSPSSSRSSDSQNTGDETLREKATKKLNGPDANPSQLGDPISLKNETSPGVPVDSERGAKSEKVVKRDSKL</sequence>
<feature type="region of interest" description="Disordered" evidence="1">
    <location>
        <begin position="27"/>
        <end position="158"/>
    </location>
</feature>
<accession>A0A553I4A4</accession>
<comment type="caution">
    <text evidence="2">The sequence shown here is derived from an EMBL/GenBank/DDBJ whole genome shotgun (WGS) entry which is preliminary data.</text>
</comment>
<organism evidence="2 3">
    <name type="scientific">Xylaria flabelliformis</name>
    <dbReference type="NCBI Taxonomy" id="2512241"/>
    <lineage>
        <taxon>Eukaryota</taxon>
        <taxon>Fungi</taxon>
        <taxon>Dikarya</taxon>
        <taxon>Ascomycota</taxon>
        <taxon>Pezizomycotina</taxon>
        <taxon>Sordariomycetes</taxon>
        <taxon>Xylariomycetidae</taxon>
        <taxon>Xylariales</taxon>
        <taxon>Xylariaceae</taxon>
        <taxon>Xylaria</taxon>
    </lineage>
</organism>
<dbReference type="AlphaFoldDB" id="A0A553I4A4"/>
<evidence type="ECO:0000256" key="1">
    <source>
        <dbReference type="SAM" id="MobiDB-lite"/>
    </source>
</evidence>
<protein>
    <submittedName>
        <fullName evidence="2">Uncharacterized protein</fullName>
    </submittedName>
</protein>
<evidence type="ECO:0000313" key="3">
    <source>
        <dbReference type="Proteomes" id="UP000319160"/>
    </source>
</evidence>
<feature type="compositionally biased region" description="Basic and acidic residues" evidence="1">
    <location>
        <begin position="141"/>
        <end position="158"/>
    </location>
</feature>
<gene>
    <name evidence="2" type="ORF">FHL15_004133</name>
</gene>
<dbReference type="EMBL" id="VFLP01000018">
    <property type="protein sequence ID" value="TRX95048.1"/>
    <property type="molecule type" value="Genomic_DNA"/>
</dbReference>
<proteinExistence type="predicted"/>
<reference evidence="3" key="1">
    <citation type="submission" date="2019-06" db="EMBL/GenBank/DDBJ databases">
        <title>Draft genome sequence of the griseofulvin-producing fungus Xylaria cubensis strain G536.</title>
        <authorList>
            <person name="Mead M.E."/>
            <person name="Raja H.A."/>
            <person name="Steenwyk J.L."/>
            <person name="Knowles S.L."/>
            <person name="Oberlies N.H."/>
            <person name="Rokas A."/>
        </authorList>
    </citation>
    <scope>NUCLEOTIDE SEQUENCE [LARGE SCALE GENOMIC DNA]</scope>
    <source>
        <strain evidence="3">G536</strain>
    </source>
</reference>
<name>A0A553I4A4_9PEZI</name>
<dbReference type="OrthoDB" id="5234213at2759"/>
<feature type="compositionally biased region" description="Low complexity" evidence="1">
    <location>
        <begin position="79"/>
        <end position="98"/>
    </location>
</feature>